<dbReference type="AlphaFoldDB" id="A0A9P8I9Y1"/>
<dbReference type="PANTHER" id="PTHR24173">
    <property type="entry name" value="ANKYRIN REPEAT CONTAINING"/>
    <property type="match status" value="1"/>
</dbReference>
<dbReference type="SUPFAM" id="SSF48403">
    <property type="entry name" value="Ankyrin repeat"/>
    <property type="match status" value="1"/>
</dbReference>
<dbReference type="InterPro" id="IPR002110">
    <property type="entry name" value="Ankyrin_rpt"/>
</dbReference>
<evidence type="ECO:0000313" key="5">
    <source>
        <dbReference type="EMBL" id="KAH0545312.1"/>
    </source>
</evidence>
<organism evidence="5 6">
    <name type="scientific">Glutinoglossum americanum</name>
    <dbReference type="NCBI Taxonomy" id="1670608"/>
    <lineage>
        <taxon>Eukaryota</taxon>
        <taxon>Fungi</taxon>
        <taxon>Dikarya</taxon>
        <taxon>Ascomycota</taxon>
        <taxon>Pezizomycotina</taxon>
        <taxon>Geoglossomycetes</taxon>
        <taxon>Geoglossales</taxon>
        <taxon>Geoglossaceae</taxon>
        <taxon>Glutinoglossum</taxon>
    </lineage>
</organism>
<proteinExistence type="predicted"/>
<name>A0A9P8I9Y1_9PEZI</name>
<evidence type="ECO:0000256" key="3">
    <source>
        <dbReference type="PROSITE-ProRule" id="PRU00023"/>
    </source>
</evidence>
<dbReference type="PROSITE" id="PS50088">
    <property type="entry name" value="ANK_REPEAT"/>
    <property type="match status" value="1"/>
</dbReference>
<sequence length="240" mass="25350">MTQLPNLVSVKQHIIAAPLTENPQFNLQKIQDMGAATASGVMALTEDDVDDLIYFARAGELADLKEAIEGAAKSVNGSQFEVFISAVDPTSRNGMLHMAAANGHTETVKYLLSLLPSPRPPMDDRVVSSRNSSGNTPLHWASLNGHLPVVKLLFEAGADPTILNDAGHDAVYEAEINSKDDVVGYLLTEADAIEKASGATGVGESDVHEGRGNGTEVSENKPSDVEISNGDETPTEDVGT</sequence>
<evidence type="ECO:0000256" key="2">
    <source>
        <dbReference type="ARBA" id="ARBA00023043"/>
    </source>
</evidence>
<dbReference type="Pfam" id="PF12796">
    <property type="entry name" value="Ank_2"/>
    <property type="match status" value="1"/>
</dbReference>
<evidence type="ECO:0000256" key="4">
    <source>
        <dbReference type="SAM" id="MobiDB-lite"/>
    </source>
</evidence>
<dbReference type="PROSITE" id="PS50297">
    <property type="entry name" value="ANK_REP_REGION"/>
    <property type="match status" value="1"/>
</dbReference>
<gene>
    <name evidence="5" type="ORF">FGG08_000611</name>
</gene>
<protein>
    <recommendedName>
        <fullName evidence="7">Ankyrin</fullName>
    </recommendedName>
</protein>
<dbReference type="PANTHER" id="PTHR24173:SF74">
    <property type="entry name" value="ANKYRIN REPEAT DOMAIN-CONTAINING PROTEIN 16"/>
    <property type="match status" value="1"/>
</dbReference>
<dbReference type="Gene3D" id="1.25.40.20">
    <property type="entry name" value="Ankyrin repeat-containing domain"/>
    <property type="match status" value="1"/>
</dbReference>
<feature type="repeat" description="ANK" evidence="3">
    <location>
        <begin position="133"/>
        <end position="165"/>
    </location>
</feature>
<comment type="caution">
    <text evidence="5">The sequence shown here is derived from an EMBL/GenBank/DDBJ whole genome shotgun (WGS) entry which is preliminary data.</text>
</comment>
<keyword evidence="6" id="KW-1185">Reference proteome</keyword>
<accession>A0A9P8I9Y1</accession>
<dbReference type="Proteomes" id="UP000698800">
    <property type="component" value="Unassembled WGS sequence"/>
</dbReference>
<keyword evidence="2 3" id="KW-0040">ANK repeat</keyword>
<reference evidence="5" key="1">
    <citation type="submission" date="2021-03" db="EMBL/GenBank/DDBJ databases">
        <title>Comparative genomics and phylogenomic investigation of the class Geoglossomycetes provide insights into ecological specialization and systematics.</title>
        <authorList>
            <person name="Melie T."/>
            <person name="Pirro S."/>
            <person name="Miller A.N."/>
            <person name="Quandt A."/>
        </authorList>
    </citation>
    <scope>NUCLEOTIDE SEQUENCE</scope>
    <source>
        <strain evidence="5">GBOQ0MN5Z8</strain>
    </source>
</reference>
<evidence type="ECO:0008006" key="7">
    <source>
        <dbReference type="Google" id="ProtNLM"/>
    </source>
</evidence>
<dbReference type="OrthoDB" id="10057496at2759"/>
<dbReference type="EMBL" id="JAGHQL010000007">
    <property type="protein sequence ID" value="KAH0545312.1"/>
    <property type="molecule type" value="Genomic_DNA"/>
</dbReference>
<keyword evidence="1" id="KW-0677">Repeat</keyword>
<feature type="region of interest" description="Disordered" evidence="4">
    <location>
        <begin position="196"/>
        <end position="240"/>
    </location>
</feature>
<evidence type="ECO:0000256" key="1">
    <source>
        <dbReference type="ARBA" id="ARBA00022737"/>
    </source>
</evidence>
<evidence type="ECO:0000313" key="6">
    <source>
        <dbReference type="Proteomes" id="UP000698800"/>
    </source>
</evidence>
<dbReference type="InterPro" id="IPR036770">
    <property type="entry name" value="Ankyrin_rpt-contain_sf"/>
</dbReference>
<dbReference type="SMART" id="SM00248">
    <property type="entry name" value="ANK"/>
    <property type="match status" value="2"/>
</dbReference>